<evidence type="ECO:0000259" key="2">
    <source>
        <dbReference type="Pfam" id="PF23598"/>
    </source>
</evidence>
<dbReference type="EMBL" id="JBJUIK010000012">
    <property type="protein sequence ID" value="KAL3508902.1"/>
    <property type="molecule type" value="Genomic_DNA"/>
</dbReference>
<dbReference type="InterPro" id="IPR032675">
    <property type="entry name" value="LRR_dom_sf"/>
</dbReference>
<dbReference type="Pfam" id="PF23598">
    <property type="entry name" value="LRR_14"/>
    <property type="match status" value="1"/>
</dbReference>
<reference evidence="3 4" key="1">
    <citation type="submission" date="2024-11" db="EMBL/GenBank/DDBJ databases">
        <title>A near-complete genome assembly of Cinchona calisaya.</title>
        <authorList>
            <person name="Lian D.C."/>
            <person name="Zhao X.W."/>
            <person name="Wei L."/>
        </authorList>
    </citation>
    <scope>NUCLEOTIDE SEQUENCE [LARGE SCALE GENOMIC DNA]</scope>
    <source>
        <tissue evidence="3">Nenye</tissue>
    </source>
</reference>
<protein>
    <recommendedName>
        <fullName evidence="2">Disease resistance R13L4/SHOC-2-like LRR domain-containing protein</fullName>
    </recommendedName>
</protein>
<dbReference type="SUPFAM" id="SSF52058">
    <property type="entry name" value="L domain-like"/>
    <property type="match status" value="1"/>
</dbReference>
<name>A0ABD2YND9_9GENT</name>
<dbReference type="PANTHER" id="PTHR15140:SF33">
    <property type="entry name" value="LATE BLIGHT RESISTANCE PROTEIN HOMOLOG R1A-3 ISOFORM X1"/>
    <property type="match status" value="1"/>
</dbReference>
<keyword evidence="4" id="KW-1185">Reference proteome</keyword>
<evidence type="ECO:0000313" key="4">
    <source>
        <dbReference type="Proteomes" id="UP001630127"/>
    </source>
</evidence>
<organism evidence="3 4">
    <name type="scientific">Cinchona calisaya</name>
    <dbReference type="NCBI Taxonomy" id="153742"/>
    <lineage>
        <taxon>Eukaryota</taxon>
        <taxon>Viridiplantae</taxon>
        <taxon>Streptophyta</taxon>
        <taxon>Embryophyta</taxon>
        <taxon>Tracheophyta</taxon>
        <taxon>Spermatophyta</taxon>
        <taxon>Magnoliopsida</taxon>
        <taxon>eudicotyledons</taxon>
        <taxon>Gunneridae</taxon>
        <taxon>Pentapetalae</taxon>
        <taxon>asterids</taxon>
        <taxon>lamiids</taxon>
        <taxon>Gentianales</taxon>
        <taxon>Rubiaceae</taxon>
        <taxon>Cinchonoideae</taxon>
        <taxon>Cinchoneae</taxon>
        <taxon>Cinchona</taxon>
    </lineage>
</organism>
<feature type="domain" description="Disease resistance R13L4/SHOC-2-like LRR" evidence="2">
    <location>
        <begin position="14"/>
        <end position="145"/>
    </location>
</feature>
<gene>
    <name evidence="3" type="ORF">ACH5RR_028303</name>
</gene>
<dbReference type="AlphaFoldDB" id="A0ABD2YND9"/>
<proteinExistence type="predicted"/>
<dbReference type="Gene3D" id="3.80.10.10">
    <property type="entry name" value="Ribonuclease Inhibitor"/>
    <property type="match status" value="1"/>
</dbReference>
<keyword evidence="1" id="KW-0677">Repeat</keyword>
<accession>A0ABD2YND9</accession>
<dbReference type="InterPro" id="IPR055414">
    <property type="entry name" value="LRR_R13L4/SHOC2-like"/>
</dbReference>
<evidence type="ECO:0000313" key="3">
    <source>
        <dbReference type="EMBL" id="KAL3508902.1"/>
    </source>
</evidence>
<sequence length="190" mass="21394">MLWLISPLSFAFTKVFKVLDLELICLSLDVFPKDVESLVELRYLGVGGEFTHIPPSIENLSNLETFIVKSAIDIISLPDTIWNITKLRHLHVVSFDACWSLPSENLEKPSDLYNLDTFSTLLISLDQVENIMGKIPKVRELQIGLLKEGIIGLLQHECTAKSRITQGVDGNIAIESCRVFFPHDFKRTGP</sequence>
<dbReference type="PANTHER" id="PTHR15140">
    <property type="entry name" value="TUBULIN-SPECIFIC CHAPERONE E"/>
    <property type="match status" value="1"/>
</dbReference>
<evidence type="ECO:0000256" key="1">
    <source>
        <dbReference type="ARBA" id="ARBA00022737"/>
    </source>
</evidence>
<dbReference type="Proteomes" id="UP001630127">
    <property type="component" value="Unassembled WGS sequence"/>
</dbReference>
<comment type="caution">
    <text evidence="3">The sequence shown here is derived from an EMBL/GenBank/DDBJ whole genome shotgun (WGS) entry which is preliminary data.</text>
</comment>